<dbReference type="OrthoDB" id="10252683at2759"/>
<dbReference type="InterPro" id="IPR023676">
    <property type="entry name" value="Ribosomal_uS14_arc"/>
</dbReference>
<keyword evidence="7 9" id="KW-0689">Ribosomal protein</keyword>
<protein>
    <submittedName>
        <fullName evidence="9">40S RIBOSOMAL PROTEIN S29</fullName>
    </submittedName>
</protein>
<dbReference type="FunFam" id="4.10.830.10:FF:000002">
    <property type="entry name" value="40S ribosomal protein S29"/>
    <property type="match status" value="1"/>
</dbReference>
<evidence type="ECO:0000256" key="3">
    <source>
        <dbReference type="ARBA" id="ARBA00022723"/>
    </source>
</evidence>
<evidence type="ECO:0000313" key="10">
    <source>
        <dbReference type="Proteomes" id="UP000717585"/>
    </source>
</evidence>
<organism evidence="9 10">
    <name type="scientific">Carpediemonas membranifera</name>
    <dbReference type="NCBI Taxonomy" id="201153"/>
    <lineage>
        <taxon>Eukaryota</taxon>
        <taxon>Metamonada</taxon>
        <taxon>Carpediemonas-like organisms</taxon>
        <taxon>Carpediemonas</taxon>
    </lineage>
</organism>
<dbReference type="PANTHER" id="PTHR12010:SF2">
    <property type="entry name" value="40S RIBOSOMAL PROTEIN S29"/>
    <property type="match status" value="1"/>
</dbReference>
<comment type="caution">
    <text evidence="9">The sequence shown here is derived from an EMBL/GenBank/DDBJ whole genome shotgun (WGS) entry which is preliminary data.</text>
</comment>
<dbReference type="AlphaFoldDB" id="A0A8J6EAV8"/>
<dbReference type="InterPro" id="IPR018271">
    <property type="entry name" value="Ribosomal_uS14_CS"/>
</dbReference>
<dbReference type="InterPro" id="IPR001209">
    <property type="entry name" value="Ribosomal_uS14"/>
</dbReference>
<evidence type="ECO:0000256" key="7">
    <source>
        <dbReference type="ARBA" id="ARBA00022980"/>
    </source>
</evidence>
<dbReference type="GO" id="GO:0008270">
    <property type="term" value="F:zinc ion binding"/>
    <property type="evidence" value="ECO:0007669"/>
    <property type="project" value="InterPro"/>
</dbReference>
<comment type="similarity">
    <text evidence="2">Belongs to the universal ribosomal protein uS14 family.</text>
</comment>
<dbReference type="GO" id="GO:0022627">
    <property type="term" value="C:cytosolic small ribosomal subunit"/>
    <property type="evidence" value="ECO:0007669"/>
    <property type="project" value="TreeGrafter"/>
</dbReference>
<sequence>MPFDEDRTMAQSHYFSHPRNFGKGSRSCRVCGAHQGLIRKYDLMVCRRCFREYATDLGFAKPSSSNSCE</sequence>
<evidence type="ECO:0000256" key="8">
    <source>
        <dbReference type="ARBA" id="ARBA00023274"/>
    </source>
</evidence>
<dbReference type="PANTHER" id="PTHR12010">
    <property type="entry name" value="40S RIBOSOMAL PROTEIN S29"/>
    <property type="match status" value="1"/>
</dbReference>
<dbReference type="Gene3D" id="4.10.830.10">
    <property type="entry name" value="30s Ribosomal Protein S14, Chain N"/>
    <property type="match status" value="1"/>
</dbReference>
<accession>A0A8J6EAV8</accession>
<keyword evidence="4" id="KW-0699">rRNA-binding</keyword>
<name>A0A8J6EAV8_9EUKA</name>
<dbReference type="InterPro" id="IPR039744">
    <property type="entry name" value="RIbosomal_uS14_euk_arc"/>
</dbReference>
<keyword evidence="3" id="KW-0479">Metal-binding</keyword>
<evidence type="ECO:0000256" key="1">
    <source>
        <dbReference type="ARBA" id="ARBA00001947"/>
    </source>
</evidence>
<dbReference type="Proteomes" id="UP000717585">
    <property type="component" value="Unassembled WGS sequence"/>
</dbReference>
<dbReference type="NCBIfam" id="NF004424">
    <property type="entry name" value="PRK05766.1"/>
    <property type="match status" value="1"/>
</dbReference>
<keyword evidence="6" id="KW-0694">RNA-binding</keyword>
<reference evidence="9" key="1">
    <citation type="submission" date="2021-05" db="EMBL/GenBank/DDBJ databases">
        <title>A free-living protist that lacks canonical eukaryotic 1 DNA replication and segregation systems.</title>
        <authorList>
            <person name="Salas-Leiva D.E."/>
            <person name="Tromer E.C."/>
            <person name="Curtis B.A."/>
            <person name="Jerlstrom-Hultqvist J."/>
            <person name="Kolisko M."/>
            <person name="Yi Z."/>
            <person name="Salas-Leiva J.S."/>
            <person name="Gallot-Lavallee L."/>
            <person name="Kops G.J.P.L."/>
            <person name="Archibald J.M."/>
            <person name="Simpson A.G.B."/>
            <person name="Roger A.J."/>
        </authorList>
    </citation>
    <scope>NUCLEOTIDE SEQUENCE</scope>
    <source>
        <strain evidence="9">BICM</strain>
    </source>
</reference>
<dbReference type="GO" id="GO:0002181">
    <property type="term" value="P:cytoplasmic translation"/>
    <property type="evidence" value="ECO:0007669"/>
    <property type="project" value="TreeGrafter"/>
</dbReference>
<dbReference type="PROSITE" id="PS00527">
    <property type="entry name" value="RIBOSOMAL_S14"/>
    <property type="match status" value="1"/>
</dbReference>
<keyword evidence="5" id="KW-0862">Zinc</keyword>
<evidence type="ECO:0000256" key="6">
    <source>
        <dbReference type="ARBA" id="ARBA00022884"/>
    </source>
</evidence>
<dbReference type="EMBL" id="JAHDYR010000011">
    <property type="protein sequence ID" value="KAG9395500.1"/>
    <property type="molecule type" value="Genomic_DNA"/>
</dbReference>
<dbReference type="HAMAP" id="MF_01364_A">
    <property type="entry name" value="Ribosomal_uS14_2_A"/>
    <property type="match status" value="1"/>
</dbReference>
<evidence type="ECO:0000313" key="9">
    <source>
        <dbReference type="EMBL" id="KAG9395500.1"/>
    </source>
</evidence>
<dbReference type="InterPro" id="IPR043140">
    <property type="entry name" value="Ribosomal_uS14_sf"/>
</dbReference>
<gene>
    <name evidence="9" type="ORF">J8273_3076</name>
</gene>
<evidence type="ECO:0000256" key="5">
    <source>
        <dbReference type="ARBA" id="ARBA00022833"/>
    </source>
</evidence>
<proteinExistence type="inferred from homology"/>
<keyword evidence="8" id="KW-0687">Ribonucleoprotein</keyword>
<evidence type="ECO:0000256" key="4">
    <source>
        <dbReference type="ARBA" id="ARBA00022730"/>
    </source>
</evidence>
<evidence type="ECO:0000256" key="2">
    <source>
        <dbReference type="ARBA" id="ARBA00009083"/>
    </source>
</evidence>
<comment type="cofactor">
    <cofactor evidence="1">
        <name>Zn(2+)</name>
        <dbReference type="ChEBI" id="CHEBI:29105"/>
    </cofactor>
</comment>
<dbReference type="GO" id="GO:0003735">
    <property type="term" value="F:structural constituent of ribosome"/>
    <property type="evidence" value="ECO:0007669"/>
    <property type="project" value="InterPro"/>
</dbReference>
<keyword evidence="10" id="KW-1185">Reference proteome</keyword>
<dbReference type="Pfam" id="PF00253">
    <property type="entry name" value="Ribosomal_S14"/>
    <property type="match status" value="1"/>
</dbReference>
<dbReference type="GO" id="GO:0019843">
    <property type="term" value="F:rRNA binding"/>
    <property type="evidence" value="ECO:0007669"/>
    <property type="project" value="UniProtKB-KW"/>
</dbReference>